<dbReference type="EMBL" id="RJVU01047928">
    <property type="protein sequence ID" value="ROL43575.1"/>
    <property type="molecule type" value="Genomic_DNA"/>
</dbReference>
<dbReference type="AlphaFoldDB" id="A0A3N0YBF3"/>
<organism evidence="2 3">
    <name type="scientific">Anabarilius grahami</name>
    <name type="common">Kanglang fish</name>
    <name type="synonym">Barilius grahami</name>
    <dbReference type="NCBI Taxonomy" id="495550"/>
    <lineage>
        <taxon>Eukaryota</taxon>
        <taxon>Metazoa</taxon>
        <taxon>Chordata</taxon>
        <taxon>Craniata</taxon>
        <taxon>Vertebrata</taxon>
        <taxon>Euteleostomi</taxon>
        <taxon>Actinopterygii</taxon>
        <taxon>Neopterygii</taxon>
        <taxon>Teleostei</taxon>
        <taxon>Ostariophysi</taxon>
        <taxon>Cypriniformes</taxon>
        <taxon>Xenocyprididae</taxon>
        <taxon>Xenocypridinae</taxon>
        <taxon>Xenocypridinae incertae sedis</taxon>
        <taxon>Anabarilius</taxon>
    </lineage>
</organism>
<feature type="compositionally biased region" description="Basic and acidic residues" evidence="1">
    <location>
        <begin position="127"/>
        <end position="142"/>
    </location>
</feature>
<accession>A0A3N0YBF3</accession>
<gene>
    <name evidence="2" type="ORF">DPX16_13506</name>
</gene>
<comment type="caution">
    <text evidence="2">The sequence shown here is derived from an EMBL/GenBank/DDBJ whole genome shotgun (WGS) entry which is preliminary data.</text>
</comment>
<evidence type="ECO:0000313" key="3">
    <source>
        <dbReference type="Proteomes" id="UP000281406"/>
    </source>
</evidence>
<feature type="region of interest" description="Disordered" evidence="1">
    <location>
        <begin position="118"/>
        <end position="142"/>
    </location>
</feature>
<reference evidence="2 3" key="1">
    <citation type="submission" date="2018-10" db="EMBL/GenBank/DDBJ databases">
        <title>Genome assembly for a Yunnan-Guizhou Plateau 3E fish, Anabarilius grahami (Regan), and its evolutionary and genetic applications.</title>
        <authorList>
            <person name="Jiang W."/>
        </authorList>
    </citation>
    <scope>NUCLEOTIDE SEQUENCE [LARGE SCALE GENOMIC DNA]</scope>
    <source>
        <strain evidence="2">AG-KIZ</strain>
        <tissue evidence="2">Muscle</tissue>
    </source>
</reference>
<protein>
    <recommendedName>
        <fullName evidence="4">Peptidase A2 domain-containing protein</fullName>
    </recommendedName>
</protein>
<evidence type="ECO:0000313" key="2">
    <source>
        <dbReference type="EMBL" id="ROL43575.1"/>
    </source>
</evidence>
<dbReference type="InterPro" id="IPR021109">
    <property type="entry name" value="Peptidase_aspartic_dom_sf"/>
</dbReference>
<dbReference type="OrthoDB" id="775972at2759"/>
<proteinExistence type="predicted"/>
<dbReference type="SUPFAM" id="SSF50630">
    <property type="entry name" value="Acid proteases"/>
    <property type="match status" value="1"/>
</dbReference>
<sequence>MCASSKTVPKVCEGDPIFLGNITETGEPWMVDLDIGHKHIPFKIDTGAEITVMPVDVFKEIFKKDLPALRNATRPLLGQGQIPLDVVKESEKQDFPEMVSTPRSKYGRRIVKPTSVVLWSRPPKPRPSRDQDETKASQDRVKTKTRLALLKFI</sequence>
<name>A0A3N0YBF3_ANAGA</name>
<evidence type="ECO:0008006" key="4">
    <source>
        <dbReference type="Google" id="ProtNLM"/>
    </source>
</evidence>
<dbReference type="Proteomes" id="UP000281406">
    <property type="component" value="Unassembled WGS sequence"/>
</dbReference>
<evidence type="ECO:0000256" key="1">
    <source>
        <dbReference type="SAM" id="MobiDB-lite"/>
    </source>
</evidence>
<keyword evidence="3" id="KW-1185">Reference proteome</keyword>